<comment type="caution">
    <text evidence="4">The sequence shown here is derived from an EMBL/GenBank/DDBJ whole genome shotgun (WGS) entry which is preliminary data.</text>
</comment>
<dbReference type="Pfam" id="PF07676">
    <property type="entry name" value="PD40"/>
    <property type="match status" value="2"/>
</dbReference>
<dbReference type="PRINTS" id="PR00862">
    <property type="entry name" value="PROLIGOPTASE"/>
</dbReference>
<evidence type="ECO:0000256" key="2">
    <source>
        <dbReference type="ARBA" id="ARBA00022825"/>
    </source>
</evidence>
<evidence type="ECO:0000256" key="1">
    <source>
        <dbReference type="ARBA" id="ARBA00022801"/>
    </source>
</evidence>
<dbReference type="Pfam" id="PF00326">
    <property type="entry name" value="Peptidase_S9"/>
    <property type="match status" value="1"/>
</dbReference>
<dbReference type="GO" id="GO:0006508">
    <property type="term" value="P:proteolysis"/>
    <property type="evidence" value="ECO:0007669"/>
    <property type="project" value="InterPro"/>
</dbReference>
<dbReference type="InterPro" id="IPR001375">
    <property type="entry name" value="Peptidase_S9_cat"/>
</dbReference>
<dbReference type="Gene3D" id="3.40.50.1820">
    <property type="entry name" value="alpha/beta hydrolase"/>
    <property type="match status" value="1"/>
</dbReference>
<dbReference type="PANTHER" id="PTHR42776">
    <property type="entry name" value="SERINE PEPTIDASE S9 FAMILY MEMBER"/>
    <property type="match status" value="1"/>
</dbReference>
<evidence type="ECO:0000259" key="3">
    <source>
        <dbReference type="Pfam" id="PF00326"/>
    </source>
</evidence>
<name>A0AA92BZG0_RHIRH</name>
<dbReference type="InterPro" id="IPR011659">
    <property type="entry name" value="WD40"/>
</dbReference>
<dbReference type="SUPFAM" id="SSF53474">
    <property type="entry name" value="alpha/beta-Hydrolases"/>
    <property type="match status" value="1"/>
</dbReference>
<reference evidence="4 5" key="1">
    <citation type="submission" date="2018-04" db="EMBL/GenBank/DDBJ databases">
        <authorList>
            <person name="Hagen T."/>
        </authorList>
    </citation>
    <scope>NUCLEOTIDE SEQUENCE [LARGE SCALE GENOMIC DNA]</scope>
    <source>
        <strain evidence="4 5">TPD7009</strain>
    </source>
</reference>
<dbReference type="SUPFAM" id="SSF82171">
    <property type="entry name" value="DPP6 N-terminal domain-like"/>
    <property type="match status" value="1"/>
</dbReference>
<proteinExistence type="predicted"/>
<keyword evidence="2" id="KW-0645">Protease</keyword>
<feature type="domain" description="Peptidase S9 prolyl oligopeptidase catalytic" evidence="3">
    <location>
        <begin position="398"/>
        <end position="605"/>
    </location>
</feature>
<protein>
    <submittedName>
        <fullName evidence="4">S9 family peptidase</fullName>
    </submittedName>
</protein>
<dbReference type="RefSeq" id="WP_116493341.1">
    <property type="nucleotide sequence ID" value="NZ_QDFR01000011.1"/>
</dbReference>
<keyword evidence="1" id="KW-0378">Hydrolase</keyword>
<dbReference type="Proteomes" id="UP000244335">
    <property type="component" value="Unassembled WGS sequence"/>
</dbReference>
<dbReference type="PANTHER" id="PTHR42776:SF27">
    <property type="entry name" value="DIPEPTIDYL PEPTIDASE FAMILY MEMBER 6"/>
    <property type="match status" value="1"/>
</dbReference>
<accession>A0AA92BZG0</accession>
<organism evidence="4 5">
    <name type="scientific">Rhizobium rhizogenes</name>
    <name type="common">Agrobacterium rhizogenes</name>
    <dbReference type="NCBI Taxonomy" id="359"/>
    <lineage>
        <taxon>Bacteria</taxon>
        <taxon>Pseudomonadati</taxon>
        <taxon>Pseudomonadota</taxon>
        <taxon>Alphaproteobacteria</taxon>
        <taxon>Hyphomicrobiales</taxon>
        <taxon>Rhizobiaceae</taxon>
        <taxon>Rhizobium/Agrobacterium group</taxon>
        <taxon>Rhizobium</taxon>
    </lineage>
</organism>
<evidence type="ECO:0000313" key="5">
    <source>
        <dbReference type="Proteomes" id="UP000244335"/>
    </source>
</evidence>
<dbReference type="Gene3D" id="2.120.10.30">
    <property type="entry name" value="TolB, C-terminal domain"/>
    <property type="match status" value="1"/>
</dbReference>
<dbReference type="GO" id="GO:0004252">
    <property type="term" value="F:serine-type endopeptidase activity"/>
    <property type="evidence" value="ECO:0007669"/>
    <property type="project" value="InterPro"/>
</dbReference>
<gene>
    <name evidence="4" type="ORF">DC430_21300</name>
</gene>
<dbReference type="InterPro" id="IPR011042">
    <property type="entry name" value="6-blade_b-propeller_TolB-like"/>
</dbReference>
<dbReference type="InterPro" id="IPR002470">
    <property type="entry name" value="Peptidase_S9A"/>
</dbReference>
<evidence type="ECO:0000313" key="4">
    <source>
        <dbReference type="EMBL" id="PVE50418.1"/>
    </source>
</evidence>
<dbReference type="EMBL" id="QDFR01000011">
    <property type="protein sequence ID" value="PVE50418.1"/>
    <property type="molecule type" value="Genomic_DNA"/>
</dbReference>
<keyword evidence="2" id="KW-0720">Serine protease</keyword>
<dbReference type="AlphaFoldDB" id="A0AA92BZG0"/>
<sequence>MTAKMFTAAAINPFLEVRAVKTPAVSPDGAWLAYLSDETGFNQLFVRPLTENVGTARQLTHMPEPVGAFAFNPKGAGILFTVDCGGDERHQLWLLPDLDSAPLPLTKAPTVVHLWGAWSPDGMRIAYASNARSPHDMDVQIMDIATGEVSTVFSGRGMREVMAFFPDGQSLLVRESVRSGNDQDIYRLDIDKSALTPLMPHQGKARYLAARLFKDGSGGVTVCDQDSDFMAIHRFAAEGGSAKPVVELSNHNIEALALSPDQTRIAFLANEDGWSRIGIVDRDGSGLISFEEQPSGVIGSIAFTPDGSSLIFPLESASRPPTIWRLDLGAGHFEELVGVDARGLDMSGFVDPVIERFESFDGLGIPACVYTPKTPPPTDGYPVLFIVHGGPEMQWRPDFRADVQFLLSQGVMVVAPNVRGSTGYGRTFHELDDREKRMNSVADLRAIRLAVGARDDVNANRIGVFGRSYGGFMVLSALTEDPELWSLGVDFYGVGNFLTHLIATGPWGRQQRAAEYGDPAAMREALERFSPINRISRMKAPLLIVHANRDPRVPMGQSEDVYSCLSGLGHDCEYLRIDHEGHGFARFENRLKVFLTFARFLEKHL</sequence>
<dbReference type="InterPro" id="IPR029058">
    <property type="entry name" value="AB_hydrolase_fold"/>
</dbReference>